<dbReference type="Gene3D" id="3.30.230.10">
    <property type="match status" value="1"/>
</dbReference>
<keyword evidence="5" id="KW-0687">Ribonucleoprotein</keyword>
<dbReference type="InterPro" id="IPR018192">
    <property type="entry name" value="Ribosomal_uS5_N_CS"/>
</dbReference>
<organism evidence="7">
    <name type="scientific">marine metagenome</name>
    <dbReference type="NCBI Taxonomy" id="408172"/>
    <lineage>
        <taxon>unclassified sequences</taxon>
        <taxon>metagenomes</taxon>
        <taxon>ecological metagenomes</taxon>
    </lineage>
</organism>
<keyword evidence="2" id="KW-0699">rRNA-binding</keyword>
<dbReference type="InterPro" id="IPR000851">
    <property type="entry name" value="Ribosomal_uS5"/>
</dbReference>
<dbReference type="AlphaFoldDB" id="A0A382KBL5"/>
<comment type="similarity">
    <text evidence="1">Belongs to the universal ribosomal protein uS5 family.</text>
</comment>
<dbReference type="GO" id="GO:0006412">
    <property type="term" value="P:translation"/>
    <property type="evidence" value="ECO:0007669"/>
    <property type="project" value="InterPro"/>
</dbReference>
<proteinExistence type="inferred from homology"/>
<keyword evidence="4" id="KW-0689">Ribosomal protein</keyword>
<gene>
    <name evidence="7" type="ORF">METZ01_LOCUS274230</name>
</gene>
<dbReference type="HAMAP" id="MF_01307_B">
    <property type="entry name" value="Ribosomal_uS5_B"/>
    <property type="match status" value="1"/>
</dbReference>
<dbReference type="Pfam" id="PF03719">
    <property type="entry name" value="Ribosomal_S5_C"/>
    <property type="match status" value="1"/>
</dbReference>
<dbReference type="InterPro" id="IPR014721">
    <property type="entry name" value="Ribsml_uS5_D2-typ_fold_subgr"/>
</dbReference>
<evidence type="ECO:0000313" key="7">
    <source>
        <dbReference type="EMBL" id="SVC21376.1"/>
    </source>
</evidence>
<keyword evidence="3" id="KW-0694">RNA-binding</keyword>
<dbReference type="SUPFAM" id="SSF54768">
    <property type="entry name" value="dsRNA-binding domain-like"/>
    <property type="match status" value="1"/>
</dbReference>
<name>A0A382KBL5_9ZZZZ</name>
<dbReference type="PANTHER" id="PTHR48277">
    <property type="entry name" value="MITOCHONDRIAL RIBOSOMAL PROTEIN S5"/>
    <property type="match status" value="1"/>
</dbReference>
<evidence type="ECO:0000256" key="3">
    <source>
        <dbReference type="ARBA" id="ARBA00022884"/>
    </source>
</evidence>
<dbReference type="GO" id="GO:0005737">
    <property type="term" value="C:cytoplasm"/>
    <property type="evidence" value="ECO:0007669"/>
    <property type="project" value="UniProtKB-ARBA"/>
</dbReference>
<dbReference type="SUPFAM" id="SSF54211">
    <property type="entry name" value="Ribosomal protein S5 domain 2-like"/>
    <property type="match status" value="1"/>
</dbReference>
<dbReference type="EMBL" id="UINC01079401">
    <property type="protein sequence ID" value="SVC21376.1"/>
    <property type="molecule type" value="Genomic_DNA"/>
</dbReference>
<sequence>MNKGNDLESLELEEQLIGINRVMRVRKGGRTPSFNALTAVGNRQGLVGIGFSSAKDVPSAIRKSIVDAKKNLVRIPVIDGTIPHQIIGRFKASRVVLRPAGPGTGIVAGLATRVILEFAGVRNILTKRIGSRNMKNTAEATMQGLKSLKKIEDVARLRGKTIEEIQG</sequence>
<dbReference type="GO" id="GO:0019843">
    <property type="term" value="F:rRNA binding"/>
    <property type="evidence" value="ECO:0007669"/>
    <property type="project" value="UniProtKB-KW"/>
</dbReference>
<dbReference type="InterPro" id="IPR005324">
    <property type="entry name" value="Ribosomal_uS5_C"/>
</dbReference>
<evidence type="ECO:0000256" key="5">
    <source>
        <dbReference type="ARBA" id="ARBA00023274"/>
    </source>
</evidence>
<dbReference type="NCBIfam" id="TIGR01021">
    <property type="entry name" value="rpsE_bact"/>
    <property type="match status" value="1"/>
</dbReference>
<dbReference type="InterPro" id="IPR013810">
    <property type="entry name" value="Ribosomal_uS5_N"/>
</dbReference>
<accession>A0A382KBL5</accession>
<dbReference type="Pfam" id="PF00333">
    <property type="entry name" value="Ribosomal_S5"/>
    <property type="match status" value="1"/>
</dbReference>
<dbReference type="Gene3D" id="3.30.160.20">
    <property type="match status" value="1"/>
</dbReference>
<evidence type="ECO:0000256" key="4">
    <source>
        <dbReference type="ARBA" id="ARBA00022980"/>
    </source>
</evidence>
<evidence type="ECO:0000256" key="1">
    <source>
        <dbReference type="ARBA" id="ARBA00008945"/>
    </source>
</evidence>
<dbReference type="GO" id="GO:0003735">
    <property type="term" value="F:structural constituent of ribosome"/>
    <property type="evidence" value="ECO:0007669"/>
    <property type="project" value="InterPro"/>
</dbReference>
<dbReference type="GO" id="GO:0015935">
    <property type="term" value="C:small ribosomal subunit"/>
    <property type="evidence" value="ECO:0007669"/>
    <property type="project" value="InterPro"/>
</dbReference>
<dbReference type="FunFam" id="3.30.230.10:FF:000002">
    <property type="entry name" value="30S ribosomal protein S5"/>
    <property type="match status" value="1"/>
</dbReference>
<reference evidence="7" key="1">
    <citation type="submission" date="2018-05" db="EMBL/GenBank/DDBJ databases">
        <authorList>
            <person name="Lanie J.A."/>
            <person name="Ng W.-L."/>
            <person name="Kazmierczak K.M."/>
            <person name="Andrzejewski T.M."/>
            <person name="Davidsen T.M."/>
            <person name="Wayne K.J."/>
            <person name="Tettelin H."/>
            <person name="Glass J.I."/>
            <person name="Rusch D."/>
            <person name="Podicherti R."/>
            <person name="Tsui H.-C.T."/>
            <person name="Winkler M.E."/>
        </authorList>
    </citation>
    <scope>NUCLEOTIDE SEQUENCE</scope>
</reference>
<dbReference type="PROSITE" id="PS00585">
    <property type="entry name" value="RIBOSOMAL_S5"/>
    <property type="match status" value="1"/>
</dbReference>
<dbReference type="InterPro" id="IPR005712">
    <property type="entry name" value="Ribosomal_uS5_bac-type"/>
</dbReference>
<dbReference type="PROSITE" id="PS50881">
    <property type="entry name" value="S5_DSRBD"/>
    <property type="match status" value="1"/>
</dbReference>
<feature type="domain" description="S5 DRBM" evidence="6">
    <location>
        <begin position="12"/>
        <end position="75"/>
    </location>
</feature>
<evidence type="ECO:0000256" key="2">
    <source>
        <dbReference type="ARBA" id="ARBA00022730"/>
    </source>
</evidence>
<evidence type="ECO:0000259" key="6">
    <source>
        <dbReference type="PROSITE" id="PS50881"/>
    </source>
</evidence>
<dbReference type="InterPro" id="IPR020568">
    <property type="entry name" value="Ribosomal_Su5_D2-typ_SF"/>
</dbReference>
<dbReference type="PANTHER" id="PTHR48277:SF1">
    <property type="entry name" value="MITOCHONDRIAL RIBOSOMAL PROTEIN S5"/>
    <property type="match status" value="1"/>
</dbReference>
<protein>
    <recommendedName>
        <fullName evidence="6">S5 DRBM domain-containing protein</fullName>
    </recommendedName>
</protein>